<gene>
    <name evidence="1" type="ORF">Vadar_010604</name>
</gene>
<comment type="caution">
    <text evidence="1">The sequence shown here is derived from an EMBL/GenBank/DDBJ whole genome shotgun (WGS) entry which is preliminary data.</text>
</comment>
<keyword evidence="2" id="KW-1185">Reference proteome</keyword>
<evidence type="ECO:0000313" key="2">
    <source>
        <dbReference type="Proteomes" id="UP000828048"/>
    </source>
</evidence>
<protein>
    <submittedName>
        <fullName evidence="1">Uncharacterized protein</fullName>
    </submittedName>
</protein>
<dbReference type="Proteomes" id="UP000828048">
    <property type="component" value="Chromosome 7"/>
</dbReference>
<reference evidence="1 2" key="1">
    <citation type="journal article" date="2021" name="Hortic Res">
        <title>High-quality reference genome and annotation aids understanding of berry development for evergreen blueberry (Vaccinium darrowii).</title>
        <authorList>
            <person name="Yu J."/>
            <person name="Hulse-Kemp A.M."/>
            <person name="Babiker E."/>
            <person name="Staton M."/>
        </authorList>
    </citation>
    <scope>NUCLEOTIDE SEQUENCE [LARGE SCALE GENOMIC DNA]</scope>
    <source>
        <strain evidence="2">cv. NJ 8807/NJ 8810</strain>
        <tissue evidence="1">Young leaf</tissue>
    </source>
</reference>
<sequence>MLFGQDTAMIYGVTLVEGGSCKIKIVVGAALAHEMMHAWIRLHGWTFTLEKSVEESICDVVASMWLDYTADENDPSYTENNARFAKSLSRHLKNSIETGSSGGEEFLKAKHAVEKYGLEDTLMLVVITRSIPE</sequence>
<evidence type="ECO:0000313" key="1">
    <source>
        <dbReference type="EMBL" id="KAH7848941.1"/>
    </source>
</evidence>
<proteinExistence type="predicted"/>
<accession>A0ACB7Y6B9</accession>
<dbReference type="EMBL" id="CM037157">
    <property type="protein sequence ID" value="KAH7848941.1"/>
    <property type="molecule type" value="Genomic_DNA"/>
</dbReference>
<organism evidence="1 2">
    <name type="scientific">Vaccinium darrowii</name>
    <dbReference type="NCBI Taxonomy" id="229202"/>
    <lineage>
        <taxon>Eukaryota</taxon>
        <taxon>Viridiplantae</taxon>
        <taxon>Streptophyta</taxon>
        <taxon>Embryophyta</taxon>
        <taxon>Tracheophyta</taxon>
        <taxon>Spermatophyta</taxon>
        <taxon>Magnoliopsida</taxon>
        <taxon>eudicotyledons</taxon>
        <taxon>Gunneridae</taxon>
        <taxon>Pentapetalae</taxon>
        <taxon>asterids</taxon>
        <taxon>Ericales</taxon>
        <taxon>Ericaceae</taxon>
        <taxon>Vaccinioideae</taxon>
        <taxon>Vaccinieae</taxon>
        <taxon>Vaccinium</taxon>
    </lineage>
</organism>
<name>A0ACB7Y6B9_9ERIC</name>